<dbReference type="GO" id="GO:0008453">
    <property type="term" value="F:alanine-glyoxylate transaminase activity"/>
    <property type="evidence" value="ECO:0007669"/>
    <property type="project" value="TreeGrafter"/>
</dbReference>
<reference evidence="12 13" key="1">
    <citation type="submission" date="2019-03" db="EMBL/GenBank/DDBJ databases">
        <title>Genomic Encyclopedia of Type Strains, Phase III (KMG-III): the genomes of soil and plant-associated and newly described type strains.</title>
        <authorList>
            <person name="Whitman W."/>
        </authorList>
    </citation>
    <scope>NUCLEOTIDE SEQUENCE [LARGE SCALE GENOMIC DNA]</scope>
    <source>
        <strain evidence="12 13">CGMCC 1.7660</strain>
    </source>
</reference>
<dbReference type="OrthoDB" id="9772439at2"/>
<keyword evidence="10" id="KW-0718">Serine biosynthesis</keyword>
<dbReference type="EMBL" id="SNYW01000009">
    <property type="protein sequence ID" value="TDQ81539.1"/>
    <property type="molecule type" value="Genomic_DNA"/>
</dbReference>
<keyword evidence="5" id="KW-0963">Cytoplasm</keyword>
<proteinExistence type="inferred from homology"/>
<dbReference type="EC" id="2.6.1.52" evidence="4"/>
<dbReference type="InterPro" id="IPR015422">
    <property type="entry name" value="PyrdxlP-dep_Trfase_small"/>
</dbReference>
<evidence type="ECO:0000256" key="9">
    <source>
        <dbReference type="ARBA" id="ARBA00022898"/>
    </source>
</evidence>
<keyword evidence="7" id="KW-0028">Amino-acid biosynthesis</keyword>
<dbReference type="Gene3D" id="3.90.1150.10">
    <property type="entry name" value="Aspartate Aminotransferase, domain 1"/>
    <property type="match status" value="1"/>
</dbReference>
<dbReference type="NCBIfam" id="NF002841">
    <property type="entry name" value="PRK03080.1-2"/>
    <property type="match status" value="1"/>
</dbReference>
<dbReference type="AlphaFoldDB" id="A0A4R6WPW7"/>
<comment type="caution">
    <text evidence="12">The sequence shown here is derived from an EMBL/GenBank/DDBJ whole genome shotgun (WGS) entry which is preliminary data.</text>
</comment>
<dbReference type="UniPathway" id="UPA00135">
    <property type="reaction ID" value="UER00197"/>
</dbReference>
<evidence type="ECO:0000256" key="11">
    <source>
        <dbReference type="ARBA" id="ARBA00049007"/>
    </source>
</evidence>
<dbReference type="GO" id="GO:0019265">
    <property type="term" value="P:glycine biosynthetic process, by transamination of glyoxylate"/>
    <property type="evidence" value="ECO:0007669"/>
    <property type="project" value="TreeGrafter"/>
</dbReference>
<protein>
    <recommendedName>
        <fullName evidence="4">phosphoserine transaminase</fullName>
        <ecNumber evidence="4">2.6.1.52</ecNumber>
    </recommendedName>
</protein>
<dbReference type="GO" id="GO:0004760">
    <property type="term" value="F:L-serine-pyruvate transaminase activity"/>
    <property type="evidence" value="ECO:0007669"/>
    <property type="project" value="TreeGrafter"/>
</dbReference>
<keyword evidence="6 12" id="KW-0032">Aminotransferase</keyword>
<accession>A0A4R6WPW7</accession>
<evidence type="ECO:0000256" key="5">
    <source>
        <dbReference type="ARBA" id="ARBA00022490"/>
    </source>
</evidence>
<dbReference type="SUPFAM" id="SSF53383">
    <property type="entry name" value="PLP-dependent transferases"/>
    <property type="match status" value="1"/>
</dbReference>
<keyword evidence="13" id="KW-1185">Reference proteome</keyword>
<dbReference type="InterPro" id="IPR006271">
    <property type="entry name" value="Pser_aminoTfrase_methanosarc"/>
</dbReference>
<dbReference type="PANTHER" id="PTHR21152:SF40">
    <property type="entry name" value="ALANINE--GLYOXYLATE AMINOTRANSFERASE"/>
    <property type="match status" value="1"/>
</dbReference>
<dbReference type="InterPro" id="IPR015424">
    <property type="entry name" value="PyrdxlP-dep_Trfase"/>
</dbReference>
<evidence type="ECO:0000313" key="12">
    <source>
        <dbReference type="EMBL" id="TDQ81539.1"/>
    </source>
</evidence>
<dbReference type="PANTHER" id="PTHR21152">
    <property type="entry name" value="AMINOTRANSFERASE CLASS V"/>
    <property type="match status" value="1"/>
</dbReference>
<evidence type="ECO:0000256" key="10">
    <source>
        <dbReference type="ARBA" id="ARBA00023299"/>
    </source>
</evidence>
<evidence type="ECO:0000256" key="6">
    <source>
        <dbReference type="ARBA" id="ARBA00022576"/>
    </source>
</evidence>
<dbReference type="GO" id="GO:0006564">
    <property type="term" value="P:L-serine biosynthetic process"/>
    <property type="evidence" value="ECO:0007669"/>
    <property type="project" value="UniProtKB-KW"/>
</dbReference>
<keyword evidence="9" id="KW-0663">Pyridoxal phosphate</keyword>
<dbReference type="CDD" id="cd01494">
    <property type="entry name" value="AAT_I"/>
    <property type="match status" value="1"/>
</dbReference>
<dbReference type="Gene3D" id="3.40.640.10">
    <property type="entry name" value="Type I PLP-dependent aspartate aminotransferase-like (Major domain)"/>
    <property type="match status" value="1"/>
</dbReference>
<evidence type="ECO:0000256" key="2">
    <source>
        <dbReference type="ARBA" id="ARBA00005099"/>
    </source>
</evidence>
<evidence type="ECO:0000256" key="4">
    <source>
        <dbReference type="ARBA" id="ARBA00013030"/>
    </source>
</evidence>
<sequence>MLKPLQRPSRPLFSSGPCAKRPGWTPQNLDISVLGRSHRSKPGKDKLAEVIERSKRLLGIPAAYRLGIVPASDTGAVEMALWSLLGPNPITVLAFESFSDGWASDIVNELHLPTKIRRAGYGGLPDLGGIDKADDIVFAWNGTTSGVRVPHGDWIADDRTGLTICDATSAVFATDLPWHKLDVVTWSWQKVLGGEGGHGMIALSPRAVDRLTTYQPAWPLPKIFRLAKGGKLIEGIFKGETINTPSMLCVEDQIDALCWAESVGGLGGLIARSEANLRLVADWVAASDWADFLAEDPTTRSNTSVCLKITDSWFLAQDQEGQERVAKEITVLLDKEAAGLDVGAYRDAPPGLRIWCGATVEHGDIETLLPWLDWAYATVKHAHATPVLSGN</sequence>
<comment type="catalytic activity">
    <reaction evidence="11">
        <text>O-phospho-L-serine + 2-oxoglutarate = 3-phosphooxypyruvate + L-glutamate</text>
        <dbReference type="Rhea" id="RHEA:14329"/>
        <dbReference type="ChEBI" id="CHEBI:16810"/>
        <dbReference type="ChEBI" id="CHEBI:18110"/>
        <dbReference type="ChEBI" id="CHEBI:29985"/>
        <dbReference type="ChEBI" id="CHEBI:57524"/>
        <dbReference type="EC" id="2.6.1.52"/>
    </reaction>
</comment>
<evidence type="ECO:0000256" key="7">
    <source>
        <dbReference type="ARBA" id="ARBA00022605"/>
    </source>
</evidence>
<dbReference type="InterPro" id="IPR022278">
    <property type="entry name" value="Pser_aminoTfrase"/>
</dbReference>
<keyword evidence="8 12" id="KW-0808">Transferase</keyword>
<dbReference type="Proteomes" id="UP000295783">
    <property type="component" value="Unassembled WGS sequence"/>
</dbReference>
<organism evidence="12 13">
    <name type="scientific">Dongia mobilis</name>
    <dbReference type="NCBI Taxonomy" id="578943"/>
    <lineage>
        <taxon>Bacteria</taxon>
        <taxon>Pseudomonadati</taxon>
        <taxon>Pseudomonadota</taxon>
        <taxon>Alphaproteobacteria</taxon>
        <taxon>Rhodospirillales</taxon>
        <taxon>Dongiaceae</taxon>
        <taxon>Dongia</taxon>
    </lineage>
</organism>
<dbReference type="InterPro" id="IPR015421">
    <property type="entry name" value="PyrdxlP-dep_Trfase_major"/>
</dbReference>
<gene>
    <name evidence="12" type="ORF">A8950_2608</name>
</gene>
<dbReference type="RefSeq" id="WP_133614087.1">
    <property type="nucleotide sequence ID" value="NZ_SNYW01000009.1"/>
</dbReference>
<dbReference type="PIRSF" id="PIRSF000525">
    <property type="entry name" value="SerC"/>
    <property type="match status" value="1"/>
</dbReference>
<dbReference type="GO" id="GO:0004648">
    <property type="term" value="F:O-phospho-L-serine:2-oxoglutarate aminotransferase activity"/>
    <property type="evidence" value="ECO:0007669"/>
    <property type="project" value="UniProtKB-EC"/>
</dbReference>
<comment type="cofactor">
    <cofactor evidence="1">
        <name>pyridoxal 5'-phosphate</name>
        <dbReference type="ChEBI" id="CHEBI:597326"/>
    </cofactor>
</comment>
<comment type="pathway">
    <text evidence="2">Amino-acid biosynthesis; L-serine biosynthesis; L-serine from 3-phospho-D-glycerate: step 2/3.</text>
</comment>
<name>A0A4R6WPW7_9PROT</name>
<dbReference type="NCBIfam" id="TIGR01365">
    <property type="entry name" value="serC_2"/>
    <property type="match status" value="1"/>
</dbReference>
<comment type="similarity">
    <text evidence="3">Belongs to the class-V pyridoxal-phosphate-dependent aminotransferase family. SerC subfamily.</text>
</comment>
<evidence type="ECO:0000256" key="1">
    <source>
        <dbReference type="ARBA" id="ARBA00001933"/>
    </source>
</evidence>
<evidence type="ECO:0000256" key="8">
    <source>
        <dbReference type="ARBA" id="ARBA00022679"/>
    </source>
</evidence>
<evidence type="ECO:0000313" key="13">
    <source>
        <dbReference type="Proteomes" id="UP000295783"/>
    </source>
</evidence>
<evidence type="ECO:0000256" key="3">
    <source>
        <dbReference type="ARBA" id="ARBA00006904"/>
    </source>
</evidence>